<sequence length="72" mass="7949">MTLAEVAEKSSVPIEEILERLKLPPNTAPSEQVGCFLRTHSLDMSALRQAVGQDDSAEYFVRESCRSGTVRP</sequence>
<reference evidence="1 2" key="1">
    <citation type="submission" date="2019-02" db="EMBL/GenBank/DDBJ databases">
        <title>Deep-cultivation of Planctomycetes and their phenomic and genomic characterization uncovers novel biology.</title>
        <authorList>
            <person name="Wiegand S."/>
            <person name="Jogler M."/>
            <person name="Boedeker C."/>
            <person name="Pinto D."/>
            <person name="Vollmers J."/>
            <person name="Rivas-Marin E."/>
            <person name="Kohn T."/>
            <person name="Peeters S.H."/>
            <person name="Heuer A."/>
            <person name="Rast P."/>
            <person name="Oberbeckmann S."/>
            <person name="Bunk B."/>
            <person name="Jeske O."/>
            <person name="Meyerdierks A."/>
            <person name="Storesund J.E."/>
            <person name="Kallscheuer N."/>
            <person name="Luecker S."/>
            <person name="Lage O.M."/>
            <person name="Pohl T."/>
            <person name="Merkel B.J."/>
            <person name="Hornburger P."/>
            <person name="Mueller R.-W."/>
            <person name="Bruemmer F."/>
            <person name="Labrenz M."/>
            <person name="Spormann A.M."/>
            <person name="Op den Camp H."/>
            <person name="Overmann J."/>
            <person name="Amann R."/>
            <person name="Jetten M.S.M."/>
            <person name="Mascher T."/>
            <person name="Medema M.H."/>
            <person name="Devos D.P."/>
            <person name="Kaster A.-K."/>
            <person name="Ovreas L."/>
            <person name="Rohde M."/>
            <person name="Galperin M.Y."/>
            <person name="Jogler C."/>
        </authorList>
    </citation>
    <scope>NUCLEOTIDE SEQUENCE [LARGE SCALE GENOMIC DNA]</scope>
    <source>
        <strain evidence="1 2">I41</strain>
    </source>
</reference>
<dbReference type="EMBL" id="CP036339">
    <property type="protein sequence ID" value="QDT75641.1"/>
    <property type="molecule type" value="Genomic_DNA"/>
</dbReference>
<evidence type="ECO:0000313" key="1">
    <source>
        <dbReference type="EMBL" id="QDT75641.1"/>
    </source>
</evidence>
<gene>
    <name evidence="1" type="ORF">I41_48810</name>
</gene>
<keyword evidence="2" id="KW-1185">Reference proteome</keyword>
<dbReference type="Proteomes" id="UP000317909">
    <property type="component" value="Chromosome"/>
</dbReference>
<organism evidence="1 2">
    <name type="scientific">Lacipirellula limnantheis</name>
    <dbReference type="NCBI Taxonomy" id="2528024"/>
    <lineage>
        <taxon>Bacteria</taxon>
        <taxon>Pseudomonadati</taxon>
        <taxon>Planctomycetota</taxon>
        <taxon>Planctomycetia</taxon>
        <taxon>Pirellulales</taxon>
        <taxon>Lacipirellulaceae</taxon>
        <taxon>Lacipirellula</taxon>
    </lineage>
</organism>
<accession>A0A517U4T7</accession>
<proteinExistence type="predicted"/>
<name>A0A517U4T7_9BACT</name>
<dbReference type="AlphaFoldDB" id="A0A517U4T7"/>
<evidence type="ECO:0000313" key="2">
    <source>
        <dbReference type="Proteomes" id="UP000317909"/>
    </source>
</evidence>
<protein>
    <submittedName>
        <fullName evidence="1">Uncharacterized protein</fullName>
    </submittedName>
</protein>
<dbReference type="KEGG" id="llh:I41_48810"/>